<evidence type="ECO:0000313" key="10">
    <source>
        <dbReference type="Proteomes" id="UP000622687"/>
    </source>
</evidence>
<dbReference type="AlphaFoldDB" id="A0A934M4N5"/>
<comment type="subcellular location">
    <subcellularLocation>
        <location evidence="1">Cell membrane</location>
        <topology evidence="1">Multi-pass membrane protein</topology>
    </subcellularLocation>
</comment>
<reference evidence="9" key="1">
    <citation type="submission" date="2020-12" db="EMBL/GenBank/DDBJ databases">
        <title>Clostridium thailandense sp. nov., a novel acetogenic bacterium isolated from peat land soil in Thailand.</title>
        <authorList>
            <person name="Chaikitkaew S."/>
            <person name="Birkeland N.K."/>
        </authorList>
    </citation>
    <scope>NUCLEOTIDE SEQUENCE</scope>
    <source>
        <strain evidence="9">DSM 17425</strain>
    </source>
</reference>
<dbReference type="PANTHER" id="PTHR23517">
    <property type="entry name" value="RESISTANCE PROTEIN MDTM, PUTATIVE-RELATED-RELATED"/>
    <property type="match status" value="1"/>
</dbReference>
<accession>A0A934M4N5</accession>
<feature type="transmembrane region" description="Helical" evidence="7">
    <location>
        <begin position="141"/>
        <end position="161"/>
    </location>
</feature>
<evidence type="ECO:0000259" key="8">
    <source>
        <dbReference type="PROSITE" id="PS50850"/>
    </source>
</evidence>
<keyword evidence="2" id="KW-0813">Transport</keyword>
<evidence type="ECO:0000256" key="6">
    <source>
        <dbReference type="ARBA" id="ARBA00023136"/>
    </source>
</evidence>
<dbReference type="InterPro" id="IPR036259">
    <property type="entry name" value="MFS_trans_sf"/>
</dbReference>
<comment type="caution">
    <text evidence="9">The sequence shown here is derived from an EMBL/GenBank/DDBJ whole genome shotgun (WGS) entry which is preliminary data.</text>
</comment>
<dbReference type="CDD" id="cd17329">
    <property type="entry name" value="MFS_MdtH_MDR_like"/>
    <property type="match status" value="1"/>
</dbReference>
<keyword evidence="10" id="KW-1185">Reference proteome</keyword>
<feature type="transmembrane region" description="Helical" evidence="7">
    <location>
        <begin position="345"/>
        <end position="368"/>
    </location>
</feature>
<keyword evidence="4 7" id="KW-0812">Transmembrane</keyword>
<feature type="transmembrane region" description="Helical" evidence="7">
    <location>
        <begin position="257"/>
        <end position="278"/>
    </location>
</feature>
<keyword evidence="6 7" id="KW-0472">Membrane</keyword>
<gene>
    <name evidence="9" type="ORF">I6U51_17325</name>
</gene>
<dbReference type="PROSITE" id="PS00216">
    <property type="entry name" value="SUGAR_TRANSPORT_1"/>
    <property type="match status" value="1"/>
</dbReference>
<protein>
    <submittedName>
        <fullName evidence="9">MFS transporter</fullName>
    </submittedName>
</protein>
<dbReference type="InterPro" id="IPR020846">
    <property type="entry name" value="MFS_dom"/>
</dbReference>
<dbReference type="InterPro" id="IPR005829">
    <property type="entry name" value="Sugar_transporter_CS"/>
</dbReference>
<evidence type="ECO:0000256" key="1">
    <source>
        <dbReference type="ARBA" id="ARBA00004651"/>
    </source>
</evidence>
<evidence type="ECO:0000256" key="7">
    <source>
        <dbReference type="SAM" id="Phobius"/>
    </source>
</evidence>
<organism evidence="9 10">
    <name type="scientific">Clostridium aciditolerans</name>
    <dbReference type="NCBI Taxonomy" id="339861"/>
    <lineage>
        <taxon>Bacteria</taxon>
        <taxon>Bacillati</taxon>
        <taxon>Bacillota</taxon>
        <taxon>Clostridia</taxon>
        <taxon>Eubacteriales</taxon>
        <taxon>Clostridiaceae</taxon>
        <taxon>Clostridium</taxon>
    </lineage>
</organism>
<feature type="transmembrane region" description="Helical" evidence="7">
    <location>
        <begin position="374"/>
        <end position="397"/>
    </location>
</feature>
<dbReference type="GO" id="GO:0005886">
    <property type="term" value="C:plasma membrane"/>
    <property type="evidence" value="ECO:0007669"/>
    <property type="project" value="UniProtKB-SubCell"/>
</dbReference>
<keyword evidence="3" id="KW-1003">Cell membrane</keyword>
<dbReference type="RefSeq" id="WP_211143815.1">
    <property type="nucleotide sequence ID" value="NZ_JAEEGB010000026.1"/>
</dbReference>
<sequence length="405" mass="44623">MFKKFNIYKGLPKGVYILFLVQVVNRFGDFVLPFMTLFLTKKLGLSFQIVGIIVMIESILSIPGAIAGGKFADQIGRKKTYIFAQTTAALALIPCAFITNPYVIVSFLLTSTFFNGAVRPPLNAIIADVLPPDRRQAGYSLLYLGINLGVSIGPIVAGFLFNNFLPMLFIGDALTSLTAVILFIVYIDETKPSNETEAAASKERAEEGNVFQVLLRRPQILIFLVIYIIYSIVYTQHRFSLPLMLDNVYMGNGAEKFGFLMSVNACTVIFLTVFITSFTRKLHALPNMIIAGVLYAVGFGMIGIVKSFPLFMLSTVLWTIGEILTVTNFGVYVANNSPANYRARFSAVGNLSWATGAALGTSLMGKYIDSLGIAAVWPLTFILSCIAVFFMMMLYMYSYKKGDLS</sequence>
<proteinExistence type="predicted"/>
<evidence type="ECO:0000313" key="9">
    <source>
        <dbReference type="EMBL" id="MBI6874437.1"/>
    </source>
</evidence>
<dbReference type="Proteomes" id="UP000622687">
    <property type="component" value="Unassembled WGS sequence"/>
</dbReference>
<dbReference type="InterPro" id="IPR011701">
    <property type="entry name" value="MFS"/>
</dbReference>
<feature type="transmembrane region" description="Helical" evidence="7">
    <location>
        <begin position="167"/>
        <end position="187"/>
    </location>
</feature>
<feature type="transmembrane region" description="Helical" evidence="7">
    <location>
        <begin position="220"/>
        <end position="237"/>
    </location>
</feature>
<dbReference type="SUPFAM" id="SSF103473">
    <property type="entry name" value="MFS general substrate transporter"/>
    <property type="match status" value="1"/>
</dbReference>
<name>A0A934M4N5_9CLOT</name>
<keyword evidence="5 7" id="KW-1133">Transmembrane helix</keyword>
<feature type="transmembrane region" description="Helical" evidence="7">
    <location>
        <begin position="45"/>
        <end position="68"/>
    </location>
</feature>
<dbReference type="PANTHER" id="PTHR23517:SF3">
    <property type="entry name" value="INTEGRAL MEMBRANE TRANSPORT PROTEIN"/>
    <property type="match status" value="1"/>
</dbReference>
<evidence type="ECO:0000256" key="3">
    <source>
        <dbReference type="ARBA" id="ARBA00022475"/>
    </source>
</evidence>
<feature type="transmembrane region" description="Helical" evidence="7">
    <location>
        <begin position="285"/>
        <end position="305"/>
    </location>
</feature>
<feature type="transmembrane region" description="Helical" evidence="7">
    <location>
        <begin position="80"/>
        <end position="99"/>
    </location>
</feature>
<dbReference type="Pfam" id="PF07690">
    <property type="entry name" value="MFS_1"/>
    <property type="match status" value="1"/>
</dbReference>
<dbReference type="Gene3D" id="1.20.1250.20">
    <property type="entry name" value="MFS general substrate transporter like domains"/>
    <property type="match status" value="1"/>
</dbReference>
<evidence type="ECO:0000256" key="4">
    <source>
        <dbReference type="ARBA" id="ARBA00022692"/>
    </source>
</evidence>
<dbReference type="EMBL" id="JAEEGB010000026">
    <property type="protein sequence ID" value="MBI6874437.1"/>
    <property type="molecule type" value="Genomic_DNA"/>
</dbReference>
<dbReference type="InterPro" id="IPR050171">
    <property type="entry name" value="MFS_Transporters"/>
</dbReference>
<feature type="domain" description="Major facilitator superfamily (MFS) profile" evidence="8">
    <location>
        <begin position="14"/>
        <end position="402"/>
    </location>
</feature>
<dbReference type="PROSITE" id="PS50850">
    <property type="entry name" value="MFS"/>
    <property type="match status" value="1"/>
</dbReference>
<dbReference type="GO" id="GO:0022857">
    <property type="term" value="F:transmembrane transporter activity"/>
    <property type="evidence" value="ECO:0007669"/>
    <property type="project" value="InterPro"/>
</dbReference>
<feature type="transmembrane region" description="Helical" evidence="7">
    <location>
        <begin position="311"/>
        <end position="333"/>
    </location>
</feature>
<evidence type="ECO:0000256" key="2">
    <source>
        <dbReference type="ARBA" id="ARBA00022448"/>
    </source>
</evidence>
<evidence type="ECO:0000256" key="5">
    <source>
        <dbReference type="ARBA" id="ARBA00022989"/>
    </source>
</evidence>